<protein>
    <submittedName>
        <fullName evidence="1">Uncharacterized protein</fullName>
    </submittedName>
</protein>
<reference evidence="1 2" key="1">
    <citation type="journal article" date="2014" name="Agronomy (Basel)">
        <title>A Draft Genome Sequence for Ensete ventricosum, the Drought-Tolerant Tree Against Hunger.</title>
        <authorList>
            <person name="Harrison J."/>
            <person name="Moore K.A."/>
            <person name="Paszkiewicz K."/>
            <person name="Jones T."/>
            <person name="Grant M."/>
            <person name="Ambacheew D."/>
            <person name="Muzemil S."/>
            <person name="Studholme D.J."/>
        </authorList>
    </citation>
    <scope>NUCLEOTIDE SEQUENCE [LARGE SCALE GENOMIC DNA]</scope>
</reference>
<evidence type="ECO:0000313" key="2">
    <source>
        <dbReference type="Proteomes" id="UP000287651"/>
    </source>
</evidence>
<dbReference type="Proteomes" id="UP000287651">
    <property type="component" value="Unassembled WGS sequence"/>
</dbReference>
<accession>A0A426YI52</accession>
<gene>
    <name evidence="1" type="ORF">B296_00049882</name>
</gene>
<sequence length="59" mass="6652">MKQHNPALASTRVHVLDLCPRKAPCFCSMFPSSTLTPFMRLGYFTKFHVSCSASRFVLS</sequence>
<name>A0A426YI52_ENSVE</name>
<proteinExistence type="predicted"/>
<dbReference type="EMBL" id="AMZH03012273">
    <property type="protein sequence ID" value="RRT51340.1"/>
    <property type="molecule type" value="Genomic_DNA"/>
</dbReference>
<organism evidence="1 2">
    <name type="scientific">Ensete ventricosum</name>
    <name type="common">Abyssinian banana</name>
    <name type="synonym">Musa ensete</name>
    <dbReference type="NCBI Taxonomy" id="4639"/>
    <lineage>
        <taxon>Eukaryota</taxon>
        <taxon>Viridiplantae</taxon>
        <taxon>Streptophyta</taxon>
        <taxon>Embryophyta</taxon>
        <taxon>Tracheophyta</taxon>
        <taxon>Spermatophyta</taxon>
        <taxon>Magnoliopsida</taxon>
        <taxon>Liliopsida</taxon>
        <taxon>Zingiberales</taxon>
        <taxon>Musaceae</taxon>
        <taxon>Ensete</taxon>
    </lineage>
</organism>
<comment type="caution">
    <text evidence="1">The sequence shown here is derived from an EMBL/GenBank/DDBJ whole genome shotgun (WGS) entry which is preliminary data.</text>
</comment>
<dbReference type="AlphaFoldDB" id="A0A426YI52"/>
<evidence type="ECO:0000313" key="1">
    <source>
        <dbReference type="EMBL" id="RRT51340.1"/>
    </source>
</evidence>